<evidence type="ECO:0000313" key="3">
    <source>
        <dbReference type="Proteomes" id="UP000663850"/>
    </source>
</evidence>
<comment type="caution">
    <text evidence="2">The sequence shown here is derived from an EMBL/GenBank/DDBJ whole genome shotgun (WGS) entry which is preliminary data.</text>
</comment>
<dbReference type="Proteomes" id="UP000663850">
    <property type="component" value="Unassembled WGS sequence"/>
</dbReference>
<reference evidence="2" key="1">
    <citation type="submission" date="2021-01" db="EMBL/GenBank/DDBJ databases">
        <authorList>
            <person name="Kaushik A."/>
        </authorList>
    </citation>
    <scope>NUCLEOTIDE SEQUENCE</scope>
    <source>
        <strain evidence="2">Type strain: AG8-Rh-89/</strain>
    </source>
</reference>
<feature type="compositionally biased region" description="Basic and acidic residues" evidence="1">
    <location>
        <begin position="42"/>
        <end position="51"/>
    </location>
</feature>
<feature type="region of interest" description="Disordered" evidence="1">
    <location>
        <begin position="76"/>
        <end position="137"/>
    </location>
</feature>
<proteinExistence type="predicted"/>
<name>A0A8H3AZZ9_9AGAM</name>
<evidence type="ECO:0000313" key="2">
    <source>
        <dbReference type="EMBL" id="CAE6444417.1"/>
    </source>
</evidence>
<evidence type="ECO:0000256" key="1">
    <source>
        <dbReference type="SAM" id="MobiDB-lite"/>
    </source>
</evidence>
<protein>
    <submittedName>
        <fullName evidence="2">Uncharacterized protein</fullName>
    </submittedName>
</protein>
<feature type="compositionally biased region" description="Low complexity" evidence="1">
    <location>
        <begin position="88"/>
        <end position="110"/>
    </location>
</feature>
<accession>A0A8H3AZZ9</accession>
<dbReference type="AlphaFoldDB" id="A0A8H3AZZ9"/>
<feature type="compositionally biased region" description="Basic residues" evidence="1">
    <location>
        <begin position="120"/>
        <end position="129"/>
    </location>
</feature>
<dbReference type="EMBL" id="CAJMWZ010001897">
    <property type="protein sequence ID" value="CAE6444417.1"/>
    <property type="molecule type" value="Genomic_DNA"/>
</dbReference>
<sequence>MDFTLLSAIQHDEACFKALIEYDKALIRNGGCVDSNLLKEFESTKEEKGKGTDPVTPPKRARETITRCSYLHDHLTAPTKPAQEAVANKDNPSDLSKSSSSSDSESNDFNAMNPHELAKYIKKLKKQKKERKEKEKL</sequence>
<feature type="region of interest" description="Disordered" evidence="1">
    <location>
        <begin position="42"/>
        <end position="62"/>
    </location>
</feature>
<organism evidence="2 3">
    <name type="scientific">Rhizoctonia solani</name>
    <dbReference type="NCBI Taxonomy" id="456999"/>
    <lineage>
        <taxon>Eukaryota</taxon>
        <taxon>Fungi</taxon>
        <taxon>Dikarya</taxon>
        <taxon>Basidiomycota</taxon>
        <taxon>Agaricomycotina</taxon>
        <taxon>Agaricomycetes</taxon>
        <taxon>Cantharellales</taxon>
        <taxon>Ceratobasidiaceae</taxon>
        <taxon>Rhizoctonia</taxon>
    </lineage>
</organism>
<gene>
    <name evidence="2" type="ORF">RDB_LOCUS33966</name>
</gene>